<organism evidence="2 3">
    <name type="scientific">Streptomyces fuscus</name>
    <dbReference type="NCBI Taxonomy" id="3048495"/>
    <lineage>
        <taxon>Bacteria</taxon>
        <taxon>Bacillati</taxon>
        <taxon>Actinomycetota</taxon>
        <taxon>Actinomycetes</taxon>
        <taxon>Kitasatosporales</taxon>
        <taxon>Streptomycetaceae</taxon>
        <taxon>Streptomyces</taxon>
    </lineage>
</organism>
<dbReference type="Proteomes" id="UP001241926">
    <property type="component" value="Unassembled WGS sequence"/>
</dbReference>
<comment type="caution">
    <text evidence="2">The sequence shown here is derived from an EMBL/GenBank/DDBJ whole genome shotgun (WGS) entry which is preliminary data.</text>
</comment>
<evidence type="ECO:0000313" key="2">
    <source>
        <dbReference type="EMBL" id="MDL2079924.1"/>
    </source>
</evidence>
<protein>
    <submittedName>
        <fullName evidence="2">Uncharacterized protein</fullName>
    </submittedName>
</protein>
<sequence>MAGCLFVVFALGMVGCLLAVPFSVPDLMARQTPAEHPSVAEWFVLYGVSVLTALLVAWSSGRRRPGARLLLAVRTAVLLGLSTVVVLWTRGQVESDNWTLESTAVNLTAGTTALLFRVAVRRWERGRPLPGEVWLALVPFRERDEAAQHYCVVVARRLGYAEVLQITSQNKDDRDDHVFLPNDGWDLVSGKPHWLEIGLPPRKVPYRDFLKDRPQGPCPKAAWRQVRTPVPDFQPP</sequence>
<accession>A0ABT7J4Y2</accession>
<proteinExistence type="predicted"/>
<dbReference type="EMBL" id="JASJUS010000028">
    <property type="protein sequence ID" value="MDL2079924.1"/>
    <property type="molecule type" value="Genomic_DNA"/>
</dbReference>
<keyword evidence="1" id="KW-0472">Membrane</keyword>
<keyword evidence="1" id="KW-0812">Transmembrane</keyword>
<feature type="transmembrane region" description="Helical" evidence="1">
    <location>
        <begin position="71"/>
        <end position="91"/>
    </location>
</feature>
<dbReference type="RefSeq" id="WP_285435399.1">
    <property type="nucleotide sequence ID" value="NZ_JASJUS010000028.1"/>
</dbReference>
<gene>
    <name evidence="2" type="ORF">QNN03_26135</name>
</gene>
<evidence type="ECO:0000313" key="3">
    <source>
        <dbReference type="Proteomes" id="UP001241926"/>
    </source>
</evidence>
<keyword evidence="1" id="KW-1133">Transmembrane helix</keyword>
<feature type="transmembrane region" description="Helical" evidence="1">
    <location>
        <begin position="103"/>
        <end position="120"/>
    </location>
</feature>
<keyword evidence="3" id="KW-1185">Reference proteome</keyword>
<feature type="transmembrane region" description="Helical" evidence="1">
    <location>
        <begin position="43"/>
        <end position="59"/>
    </location>
</feature>
<name>A0ABT7J4Y2_9ACTN</name>
<evidence type="ECO:0000256" key="1">
    <source>
        <dbReference type="SAM" id="Phobius"/>
    </source>
</evidence>
<reference evidence="2 3" key="1">
    <citation type="submission" date="2023-05" db="EMBL/GenBank/DDBJ databases">
        <title>Streptomyces fuscus sp. nov., a brown-black pigment producing actinomyces isolated from dry sand of Sea duck farm.</title>
        <authorList>
            <person name="Xie J."/>
            <person name="Shen N."/>
        </authorList>
    </citation>
    <scope>NUCLEOTIDE SEQUENCE [LARGE SCALE GENOMIC DNA]</scope>
    <source>
        <strain evidence="2 3">GXMU-J15</strain>
    </source>
</reference>